<keyword evidence="3" id="KW-0813">Transport</keyword>
<dbReference type="EMBL" id="JACHHZ010000003">
    <property type="protein sequence ID" value="MBB6093501.1"/>
    <property type="molecule type" value="Genomic_DNA"/>
</dbReference>
<sequence>MSHAIDTSARDASRRTITLATIVALGGFLFGLDASVISGVIGFITPEFGLNEWQIGLVVGAPTLAGIASSIGSGLLSDYIGRKRVLIALAALYTVSSIAAAIAPNYETLVAARFVGGFAFASLGIAPMYIAEIAPAEKRGLLVSFNQFNIMIGFSAAYFANYFLLHASQDGAAWVQALGIDRHTWRWMLGVGALPAAVWWVLLFGIPESPRWLVVKGRLNEARAVLERIRPPARVEAALAEITESAAEPVGSLRSRFNELFKPALKLPLAIGLIIGIAQQVTGINAVYFYAPSIFEQTGVGTNAAFAQAILIGIINIIFTVIAMLLIDRLGRKPLLMIGLAGVIVSTSLCSYAFNQARYQITESSVTQLSARIDHKLLAPIVGVEYSNDIAFKQAVGNAIGTAELKKHEAQLIQASIKINPYLVLSGILGFVASFALSLGPVMWVLFSEIFPNRIRGIAMAFVGFFNSLASFAVQFLFPWELAHLGNAWTFSIYAILGAVSLVLMAWLLPETRGRTLEQLEADFAAR</sequence>
<dbReference type="PANTHER" id="PTHR48020">
    <property type="entry name" value="PROTON MYO-INOSITOL COTRANSPORTER"/>
    <property type="match status" value="1"/>
</dbReference>
<dbReference type="Gene3D" id="1.20.1250.20">
    <property type="entry name" value="MFS general substrate transporter like domains"/>
    <property type="match status" value="2"/>
</dbReference>
<feature type="transmembrane region" description="Helical" evidence="7">
    <location>
        <begin position="264"/>
        <end position="291"/>
    </location>
</feature>
<feature type="transmembrane region" description="Helical" evidence="7">
    <location>
        <begin position="85"/>
        <end position="104"/>
    </location>
</feature>
<proteinExistence type="inferred from homology"/>
<dbReference type="PROSITE" id="PS50850">
    <property type="entry name" value="MFS"/>
    <property type="match status" value="1"/>
</dbReference>
<dbReference type="GO" id="GO:0016020">
    <property type="term" value="C:membrane"/>
    <property type="evidence" value="ECO:0007669"/>
    <property type="project" value="UniProtKB-SubCell"/>
</dbReference>
<feature type="transmembrane region" description="Helical" evidence="7">
    <location>
        <begin position="303"/>
        <end position="327"/>
    </location>
</feature>
<dbReference type="InterPro" id="IPR005829">
    <property type="entry name" value="Sugar_transporter_CS"/>
</dbReference>
<organism evidence="9 10">
    <name type="scientific">Povalibacter uvarum</name>
    <dbReference type="NCBI Taxonomy" id="732238"/>
    <lineage>
        <taxon>Bacteria</taxon>
        <taxon>Pseudomonadati</taxon>
        <taxon>Pseudomonadota</taxon>
        <taxon>Gammaproteobacteria</taxon>
        <taxon>Steroidobacterales</taxon>
        <taxon>Steroidobacteraceae</taxon>
        <taxon>Povalibacter</taxon>
    </lineage>
</organism>
<reference evidence="9 10" key="1">
    <citation type="submission" date="2020-08" db="EMBL/GenBank/DDBJ databases">
        <title>Genomic Encyclopedia of Type Strains, Phase IV (KMG-IV): sequencing the most valuable type-strain genomes for metagenomic binning, comparative biology and taxonomic classification.</title>
        <authorList>
            <person name="Goeker M."/>
        </authorList>
    </citation>
    <scope>NUCLEOTIDE SEQUENCE [LARGE SCALE GENOMIC DNA]</scope>
    <source>
        <strain evidence="9 10">DSM 26723</strain>
    </source>
</reference>
<dbReference type="InterPro" id="IPR003663">
    <property type="entry name" value="Sugar/inositol_transpt"/>
</dbReference>
<feature type="transmembrane region" description="Helical" evidence="7">
    <location>
        <begin position="110"/>
        <end position="130"/>
    </location>
</feature>
<evidence type="ECO:0000313" key="9">
    <source>
        <dbReference type="EMBL" id="MBB6093501.1"/>
    </source>
</evidence>
<dbReference type="SUPFAM" id="SSF103473">
    <property type="entry name" value="MFS general substrate transporter"/>
    <property type="match status" value="1"/>
</dbReference>
<evidence type="ECO:0000313" key="10">
    <source>
        <dbReference type="Proteomes" id="UP000588068"/>
    </source>
</evidence>
<dbReference type="RefSeq" id="WP_184331983.1">
    <property type="nucleotide sequence ID" value="NZ_JACHHZ010000003.1"/>
</dbReference>
<evidence type="ECO:0000256" key="1">
    <source>
        <dbReference type="ARBA" id="ARBA00004141"/>
    </source>
</evidence>
<evidence type="ECO:0000259" key="8">
    <source>
        <dbReference type="PROSITE" id="PS50850"/>
    </source>
</evidence>
<dbReference type="GO" id="GO:0022857">
    <property type="term" value="F:transmembrane transporter activity"/>
    <property type="evidence" value="ECO:0007669"/>
    <property type="project" value="InterPro"/>
</dbReference>
<evidence type="ECO:0000256" key="2">
    <source>
        <dbReference type="ARBA" id="ARBA00010992"/>
    </source>
</evidence>
<comment type="caution">
    <text evidence="9">The sequence shown here is derived from an EMBL/GenBank/DDBJ whole genome shotgun (WGS) entry which is preliminary data.</text>
</comment>
<dbReference type="AlphaFoldDB" id="A0A841HJW4"/>
<dbReference type="InterPro" id="IPR005828">
    <property type="entry name" value="MFS_sugar_transport-like"/>
</dbReference>
<feature type="transmembrane region" description="Helical" evidence="7">
    <location>
        <begin position="17"/>
        <end position="41"/>
    </location>
</feature>
<dbReference type="PANTHER" id="PTHR48020:SF12">
    <property type="entry name" value="PROTON MYO-INOSITOL COTRANSPORTER"/>
    <property type="match status" value="1"/>
</dbReference>
<evidence type="ECO:0000256" key="7">
    <source>
        <dbReference type="SAM" id="Phobius"/>
    </source>
</evidence>
<dbReference type="InterPro" id="IPR050814">
    <property type="entry name" value="Myo-inositol_Transporter"/>
</dbReference>
<keyword evidence="4 7" id="KW-0812">Transmembrane</keyword>
<dbReference type="Pfam" id="PF00083">
    <property type="entry name" value="Sugar_tr"/>
    <property type="match status" value="2"/>
</dbReference>
<dbReference type="InterPro" id="IPR020846">
    <property type="entry name" value="MFS_dom"/>
</dbReference>
<feature type="transmembrane region" description="Helical" evidence="7">
    <location>
        <begin position="458"/>
        <end position="477"/>
    </location>
</feature>
<keyword evidence="5 7" id="KW-1133">Transmembrane helix</keyword>
<dbReference type="InterPro" id="IPR036259">
    <property type="entry name" value="MFS_trans_sf"/>
</dbReference>
<feature type="transmembrane region" description="Helical" evidence="7">
    <location>
        <begin position="53"/>
        <end position="76"/>
    </location>
</feature>
<dbReference type="PROSITE" id="PS00216">
    <property type="entry name" value="SUGAR_TRANSPORT_1"/>
    <property type="match status" value="2"/>
</dbReference>
<dbReference type="PRINTS" id="PR00171">
    <property type="entry name" value="SUGRTRNSPORT"/>
</dbReference>
<accession>A0A841HJW4</accession>
<evidence type="ECO:0000256" key="4">
    <source>
        <dbReference type="ARBA" id="ARBA00022692"/>
    </source>
</evidence>
<evidence type="ECO:0000256" key="3">
    <source>
        <dbReference type="ARBA" id="ARBA00022448"/>
    </source>
</evidence>
<feature type="transmembrane region" description="Helical" evidence="7">
    <location>
        <begin position="185"/>
        <end position="206"/>
    </location>
</feature>
<protein>
    <submittedName>
        <fullName evidence="9">Sugar porter (SP) family MFS transporter</fullName>
    </submittedName>
</protein>
<evidence type="ECO:0000256" key="5">
    <source>
        <dbReference type="ARBA" id="ARBA00022989"/>
    </source>
</evidence>
<comment type="similarity">
    <text evidence="2">Belongs to the major facilitator superfamily. Sugar transporter (TC 2.A.1.1) family.</text>
</comment>
<feature type="transmembrane region" description="Helical" evidence="7">
    <location>
        <begin position="422"/>
        <end position="446"/>
    </location>
</feature>
<feature type="transmembrane region" description="Helical" evidence="7">
    <location>
        <begin position="489"/>
        <end position="509"/>
    </location>
</feature>
<comment type="subcellular location">
    <subcellularLocation>
        <location evidence="1">Membrane</location>
        <topology evidence="1">Multi-pass membrane protein</topology>
    </subcellularLocation>
</comment>
<gene>
    <name evidence="9" type="ORF">HNQ60_002382</name>
</gene>
<name>A0A841HJW4_9GAMM</name>
<dbReference type="Proteomes" id="UP000588068">
    <property type="component" value="Unassembled WGS sequence"/>
</dbReference>
<feature type="transmembrane region" description="Helical" evidence="7">
    <location>
        <begin position="334"/>
        <end position="354"/>
    </location>
</feature>
<evidence type="ECO:0000256" key="6">
    <source>
        <dbReference type="ARBA" id="ARBA00023136"/>
    </source>
</evidence>
<feature type="transmembrane region" description="Helical" evidence="7">
    <location>
        <begin position="142"/>
        <end position="165"/>
    </location>
</feature>
<keyword evidence="6 7" id="KW-0472">Membrane</keyword>
<feature type="domain" description="Major facilitator superfamily (MFS) profile" evidence="8">
    <location>
        <begin position="19"/>
        <end position="513"/>
    </location>
</feature>
<keyword evidence="10" id="KW-1185">Reference proteome</keyword>